<comment type="caution">
    <text evidence="2">The sequence shown here is derived from an EMBL/GenBank/DDBJ whole genome shotgun (WGS) entry which is preliminary data.</text>
</comment>
<proteinExistence type="predicted"/>
<accession>A0A437M2P1</accession>
<feature type="domain" description="LysM" evidence="1">
    <location>
        <begin position="119"/>
        <end position="168"/>
    </location>
</feature>
<dbReference type="PANTHER" id="PTHR34700">
    <property type="entry name" value="POTASSIUM BINDING PROTEIN KBP"/>
    <property type="match status" value="1"/>
</dbReference>
<dbReference type="CDD" id="cd00118">
    <property type="entry name" value="LysM"/>
    <property type="match status" value="1"/>
</dbReference>
<dbReference type="PANTHER" id="PTHR34700:SF4">
    <property type="entry name" value="PHAGE-LIKE ELEMENT PBSX PROTEIN XKDP"/>
    <property type="match status" value="1"/>
</dbReference>
<reference evidence="2 3" key="1">
    <citation type="submission" date="2019-01" db="EMBL/GenBank/DDBJ databases">
        <authorList>
            <person name="Chen W.-M."/>
        </authorList>
    </citation>
    <scope>NUCLEOTIDE SEQUENCE [LARGE SCALE GENOMIC DNA]</scope>
    <source>
        <strain evidence="2 3">CCP-6</strain>
    </source>
</reference>
<dbReference type="InterPro" id="IPR013783">
    <property type="entry name" value="Ig-like_fold"/>
</dbReference>
<name>A0A437M2P1_9PROT</name>
<organism evidence="2 3">
    <name type="scientific">Rhodovarius crocodyli</name>
    <dbReference type="NCBI Taxonomy" id="1979269"/>
    <lineage>
        <taxon>Bacteria</taxon>
        <taxon>Pseudomonadati</taxon>
        <taxon>Pseudomonadota</taxon>
        <taxon>Alphaproteobacteria</taxon>
        <taxon>Acetobacterales</taxon>
        <taxon>Roseomonadaceae</taxon>
        <taxon>Rhodovarius</taxon>
    </lineage>
</organism>
<keyword evidence="3" id="KW-1185">Reference proteome</keyword>
<dbReference type="InterPro" id="IPR052196">
    <property type="entry name" value="Bact_Kbp"/>
</dbReference>
<dbReference type="EMBL" id="SACL01000009">
    <property type="protein sequence ID" value="RVT91856.1"/>
    <property type="molecule type" value="Genomic_DNA"/>
</dbReference>
<dbReference type="Pfam" id="PF01476">
    <property type="entry name" value="LysM"/>
    <property type="match status" value="1"/>
</dbReference>
<protein>
    <submittedName>
        <fullName evidence="2">LysM peptidoglycan-binding domain-containing protein</fullName>
    </submittedName>
</protein>
<gene>
    <name evidence="2" type="ORF">EOD42_21320</name>
</gene>
<dbReference type="Gene3D" id="3.10.350.10">
    <property type="entry name" value="LysM domain"/>
    <property type="match status" value="1"/>
</dbReference>
<dbReference type="SUPFAM" id="SSF54106">
    <property type="entry name" value="LysM domain"/>
    <property type="match status" value="1"/>
</dbReference>
<dbReference type="AlphaFoldDB" id="A0A437M2P1"/>
<sequence length="185" mass="19655">MALLLPGTANQGTPRPAAATAVATRLTIDVVDYDSAGAIRFAGAGPAGAELRVYVDNGHVGGAQPDATGRWAMSPQNQPAPGLHRLRVDQLDPAGHVVARAEVPFQREVPTADPSPEQARYVVQPGNNLWRISRGVYGRGIRYTTIYQANRDQIRDPRLIYPGQVFALPDAPAAGTAPAATSRSR</sequence>
<dbReference type="PROSITE" id="PS51782">
    <property type="entry name" value="LYSM"/>
    <property type="match status" value="1"/>
</dbReference>
<evidence type="ECO:0000313" key="2">
    <source>
        <dbReference type="EMBL" id="RVT91856.1"/>
    </source>
</evidence>
<dbReference type="Proteomes" id="UP000282957">
    <property type="component" value="Unassembled WGS sequence"/>
</dbReference>
<dbReference type="InterPro" id="IPR018392">
    <property type="entry name" value="LysM"/>
</dbReference>
<dbReference type="OrthoDB" id="370541at2"/>
<dbReference type="Gene3D" id="2.60.40.10">
    <property type="entry name" value="Immunoglobulins"/>
    <property type="match status" value="1"/>
</dbReference>
<dbReference type="InterPro" id="IPR036779">
    <property type="entry name" value="LysM_dom_sf"/>
</dbReference>
<evidence type="ECO:0000313" key="3">
    <source>
        <dbReference type="Proteomes" id="UP000282957"/>
    </source>
</evidence>
<evidence type="ECO:0000259" key="1">
    <source>
        <dbReference type="PROSITE" id="PS51782"/>
    </source>
</evidence>